<proteinExistence type="predicted"/>
<sequence>MHEAVLEELCFIRFLKGHCGPAFQLMHSGHGTRSALLKVTGKNPPLTVLSLGGYEWGGPHGGQPVPNLPGRTLSS</sequence>
<name>A0A7I7P940_9MYCO</name>
<dbReference type="Proteomes" id="UP000466894">
    <property type="component" value="Chromosome"/>
</dbReference>
<evidence type="ECO:0000313" key="2">
    <source>
        <dbReference type="Proteomes" id="UP000466894"/>
    </source>
</evidence>
<dbReference type="AlphaFoldDB" id="A0A7I7P940"/>
<reference evidence="1 2" key="1">
    <citation type="journal article" date="2019" name="Emerg. Microbes Infect.">
        <title>Comprehensive subspecies identification of 175 nontuberculous mycobacteria species based on 7547 genomic profiles.</title>
        <authorList>
            <person name="Matsumoto Y."/>
            <person name="Kinjo T."/>
            <person name="Motooka D."/>
            <person name="Nabeya D."/>
            <person name="Jung N."/>
            <person name="Uechi K."/>
            <person name="Horii T."/>
            <person name="Iida T."/>
            <person name="Fujita J."/>
            <person name="Nakamura S."/>
        </authorList>
    </citation>
    <scope>NUCLEOTIDE SEQUENCE [LARGE SCALE GENOMIC DNA]</scope>
    <source>
        <strain evidence="1 2">JCM 16367</strain>
    </source>
</reference>
<evidence type="ECO:0000313" key="1">
    <source>
        <dbReference type="EMBL" id="BBY05087.1"/>
    </source>
</evidence>
<dbReference type="EMBL" id="AP022583">
    <property type="protein sequence ID" value="BBY05087.1"/>
    <property type="molecule type" value="Genomic_DNA"/>
</dbReference>
<accession>A0A7I7P940</accession>
<protein>
    <submittedName>
        <fullName evidence="1">Uncharacterized protein</fullName>
    </submittedName>
</protein>
<gene>
    <name evidence="1" type="ORF">MNVI_04050</name>
</gene>
<dbReference type="KEGG" id="mnv:MNVI_04050"/>
<organism evidence="1 2">
    <name type="scientific">Mycobacterium noviomagense</name>
    <dbReference type="NCBI Taxonomy" id="459858"/>
    <lineage>
        <taxon>Bacteria</taxon>
        <taxon>Bacillati</taxon>
        <taxon>Actinomycetota</taxon>
        <taxon>Actinomycetes</taxon>
        <taxon>Mycobacteriales</taxon>
        <taxon>Mycobacteriaceae</taxon>
        <taxon>Mycobacterium</taxon>
    </lineage>
</organism>